<name>A0A6I3XCI6_9BURK</name>
<organism evidence="1 2">
    <name type="scientific">Pseudoduganella dura</name>
    <dbReference type="NCBI Taxonomy" id="321982"/>
    <lineage>
        <taxon>Bacteria</taxon>
        <taxon>Pseudomonadati</taxon>
        <taxon>Pseudomonadota</taxon>
        <taxon>Betaproteobacteria</taxon>
        <taxon>Burkholderiales</taxon>
        <taxon>Oxalobacteraceae</taxon>
        <taxon>Telluria group</taxon>
        <taxon>Pseudoduganella</taxon>
    </lineage>
</organism>
<reference evidence="1 2" key="1">
    <citation type="submission" date="2019-11" db="EMBL/GenBank/DDBJ databases">
        <title>Draft Genome Sequences of Six Type Strains of the Genus Massilia.</title>
        <authorList>
            <person name="Miess H."/>
            <person name="Frediansyah A."/>
            <person name="Goeker M."/>
            <person name="Gross H."/>
        </authorList>
    </citation>
    <scope>NUCLEOTIDE SEQUENCE [LARGE SCALE GENOMIC DNA]</scope>
    <source>
        <strain evidence="1 2">DSM 17513</strain>
    </source>
</reference>
<accession>A0A6I3XCI6</accession>
<dbReference type="EMBL" id="WNWM01000001">
    <property type="protein sequence ID" value="MUI10882.1"/>
    <property type="molecule type" value="Genomic_DNA"/>
</dbReference>
<gene>
    <name evidence="1" type="ORF">GJV26_00020</name>
</gene>
<protein>
    <submittedName>
        <fullName evidence="1">Uncharacterized protein</fullName>
    </submittedName>
</protein>
<comment type="caution">
    <text evidence="1">The sequence shown here is derived from an EMBL/GenBank/DDBJ whole genome shotgun (WGS) entry which is preliminary data.</text>
</comment>
<dbReference type="AlphaFoldDB" id="A0A6I3XCI6"/>
<evidence type="ECO:0000313" key="1">
    <source>
        <dbReference type="EMBL" id="MUI10882.1"/>
    </source>
</evidence>
<dbReference type="RefSeq" id="WP_155706527.1">
    <property type="nucleotide sequence ID" value="NZ_BMWU01000049.1"/>
</dbReference>
<dbReference type="Proteomes" id="UP000431684">
    <property type="component" value="Unassembled WGS sequence"/>
</dbReference>
<evidence type="ECO:0000313" key="2">
    <source>
        <dbReference type="Proteomes" id="UP000431684"/>
    </source>
</evidence>
<proteinExistence type="predicted"/>
<keyword evidence="2" id="KW-1185">Reference proteome</keyword>
<sequence>MKTMMLTATEAVRAYEMALARLDRMTLVAPYLVECDGIPVTFDVDEDGYVTAVRRCAPHLARSFTRLDADRLASTVRNGDGTRGNVVHVRDAVHKALDAERAVMETLASFASLSELEEIM</sequence>